<keyword evidence="2" id="KW-0326">Glycosidase</keyword>
<feature type="binding site" evidence="1">
    <location>
        <position position="15"/>
    </location>
    <ligand>
        <name>Zn(2+)</name>
        <dbReference type="ChEBI" id="CHEBI:29105"/>
    </ligand>
</feature>
<comment type="caution">
    <text evidence="2">The sequence shown here is derived from an EMBL/GenBank/DDBJ whole genome shotgun (WGS) entry which is preliminary data.</text>
</comment>
<dbReference type="InterPro" id="IPR005019">
    <property type="entry name" value="Adenine_glyco"/>
</dbReference>
<dbReference type="EMBL" id="JACBZD010000001">
    <property type="protein sequence ID" value="NYI04162.1"/>
    <property type="molecule type" value="Genomic_DNA"/>
</dbReference>
<dbReference type="Proteomes" id="UP000567795">
    <property type="component" value="Unassembled WGS sequence"/>
</dbReference>
<gene>
    <name evidence="2" type="ORF">FHU37_001105</name>
</gene>
<dbReference type="InterPro" id="IPR052891">
    <property type="entry name" value="DNA-3mA_glycosylase"/>
</dbReference>
<protein>
    <submittedName>
        <fullName evidence="2">DNA-3-methyladenine glycosylase I</fullName>
        <ecNumber evidence="2">3.2.2.20</ecNumber>
    </submittedName>
</protein>
<dbReference type="AlphaFoldDB" id="A0A853A0Y4"/>
<keyword evidence="1" id="KW-0862">Zinc</keyword>
<keyword evidence="1" id="KW-0479">Metal-binding</keyword>
<feature type="binding site" evidence="1">
    <location>
        <position position="29"/>
    </location>
    <ligand>
        <name>Zn(2+)</name>
        <dbReference type="ChEBI" id="CHEBI:29105"/>
    </ligand>
</feature>
<accession>A0A853A0Y4</accession>
<keyword evidence="3" id="KW-1185">Reference proteome</keyword>
<reference evidence="2 3" key="1">
    <citation type="submission" date="2020-07" db="EMBL/GenBank/DDBJ databases">
        <title>Sequencing the genomes of 1000 actinobacteria strains.</title>
        <authorList>
            <person name="Klenk H.-P."/>
        </authorList>
    </citation>
    <scope>NUCLEOTIDE SEQUENCE [LARGE SCALE GENOMIC DNA]</scope>
    <source>
        <strain evidence="2 3">DSM 42178</strain>
    </source>
</reference>
<dbReference type="PANTHER" id="PTHR30037:SF4">
    <property type="entry name" value="DNA-3-METHYLADENINE GLYCOSYLASE I"/>
    <property type="match status" value="1"/>
</dbReference>
<evidence type="ECO:0000313" key="2">
    <source>
        <dbReference type="EMBL" id="NYI04162.1"/>
    </source>
</evidence>
<organism evidence="2 3">
    <name type="scientific">Allostreptomyces psammosilenae</name>
    <dbReference type="NCBI Taxonomy" id="1892865"/>
    <lineage>
        <taxon>Bacteria</taxon>
        <taxon>Bacillati</taxon>
        <taxon>Actinomycetota</taxon>
        <taxon>Actinomycetes</taxon>
        <taxon>Kitasatosporales</taxon>
        <taxon>Streptomycetaceae</taxon>
        <taxon>Allostreptomyces</taxon>
    </lineage>
</organism>
<evidence type="ECO:0000313" key="3">
    <source>
        <dbReference type="Proteomes" id="UP000567795"/>
    </source>
</evidence>
<sequence length="233" mass="24674">MPTTDADGSDGLPRCAWANRGPALMREYHDREWGIPVRDERGLFERLCLEGAQAGLSWLTILTRREAYRAAFAGFDVDILADWPDSRVEELLADSGIIRNRAKIASVLTNARAARRLREEAGGLDALVWGANGGVPEQPGYPDVAHVPAATAASEALSKELRRRGFRFVGPVIVESLRTAAGLVNAHTTDCFRHAELAAPAARPAAPVAPAAPVSAAAPVPAGTVGTGVPGDR</sequence>
<dbReference type="RefSeq" id="WP_179813102.1">
    <property type="nucleotide sequence ID" value="NZ_JACBZD010000001.1"/>
</dbReference>
<evidence type="ECO:0000256" key="1">
    <source>
        <dbReference type="PIRSR" id="PIRSR605019-1"/>
    </source>
</evidence>
<name>A0A853A0Y4_9ACTN</name>
<keyword evidence="2" id="KW-0378">Hydrolase</keyword>
<dbReference type="GO" id="GO:0046872">
    <property type="term" value="F:metal ion binding"/>
    <property type="evidence" value="ECO:0007669"/>
    <property type="project" value="UniProtKB-KW"/>
</dbReference>
<dbReference type="Gene3D" id="1.10.340.30">
    <property type="entry name" value="Hypothetical protein, domain 2"/>
    <property type="match status" value="1"/>
</dbReference>
<dbReference type="EC" id="3.2.2.20" evidence="2"/>
<dbReference type="GO" id="GO:0008725">
    <property type="term" value="F:DNA-3-methyladenine glycosylase activity"/>
    <property type="evidence" value="ECO:0007669"/>
    <property type="project" value="UniProtKB-EC"/>
</dbReference>
<feature type="binding site" evidence="1">
    <location>
        <position position="187"/>
    </location>
    <ligand>
        <name>Zn(2+)</name>
        <dbReference type="ChEBI" id="CHEBI:29105"/>
    </ligand>
</feature>
<dbReference type="InterPro" id="IPR011257">
    <property type="entry name" value="DNA_glycosylase"/>
</dbReference>
<proteinExistence type="predicted"/>
<dbReference type="PANTHER" id="PTHR30037">
    <property type="entry name" value="DNA-3-METHYLADENINE GLYCOSYLASE 1"/>
    <property type="match status" value="1"/>
</dbReference>
<dbReference type="SUPFAM" id="SSF48150">
    <property type="entry name" value="DNA-glycosylase"/>
    <property type="match status" value="1"/>
</dbReference>
<dbReference type="Pfam" id="PF03352">
    <property type="entry name" value="Adenine_glyco"/>
    <property type="match status" value="1"/>
</dbReference>
<feature type="binding site" evidence="1">
    <location>
        <position position="191"/>
    </location>
    <ligand>
        <name>Zn(2+)</name>
        <dbReference type="ChEBI" id="CHEBI:29105"/>
    </ligand>
</feature>
<dbReference type="GO" id="GO:0006284">
    <property type="term" value="P:base-excision repair"/>
    <property type="evidence" value="ECO:0007669"/>
    <property type="project" value="InterPro"/>
</dbReference>